<feature type="region of interest" description="Disordered" evidence="1">
    <location>
        <begin position="379"/>
        <end position="407"/>
    </location>
</feature>
<evidence type="ECO:0000313" key="3">
    <source>
        <dbReference type="Proteomes" id="UP001642540"/>
    </source>
</evidence>
<evidence type="ECO:0000256" key="1">
    <source>
        <dbReference type="SAM" id="MobiDB-lite"/>
    </source>
</evidence>
<evidence type="ECO:0000313" key="2">
    <source>
        <dbReference type="EMBL" id="CAL8094554.1"/>
    </source>
</evidence>
<gene>
    <name evidence="2" type="ORF">ODALV1_LOCUS8816</name>
</gene>
<keyword evidence="3" id="KW-1185">Reference proteome</keyword>
<reference evidence="2 3" key="1">
    <citation type="submission" date="2024-08" db="EMBL/GenBank/DDBJ databases">
        <authorList>
            <person name="Cucini C."/>
            <person name="Frati F."/>
        </authorList>
    </citation>
    <scope>NUCLEOTIDE SEQUENCE [LARGE SCALE GENOMIC DNA]</scope>
</reference>
<protein>
    <submittedName>
        <fullName evidence="2">Uncharacterized protein</fullName>
    </submittedName>
</protein>
<dbReference type="EMBL" id="CAXLJM020000027">
    <property type="protein sequence ID" value="CAL8094554.1"/>
    <property type="molecule type" value="Genomic_DNA"/>
</dbReference>
<dbReference type="Proteomes" id="UP001642540">
    <property type="component" value="Unassembled WGS sequence"/>
</dbReference>
<comment type="caution">
    <text evidence="2">The sequence shown here is derived from an EMBL/GenBank/DDBJ whole genome shotgun (WGS) entry which is preliminary data.</text>
</comment>
<proteinExistence type="predicted"/>
<organism evidence="2 3">
    <name type="scientific">Orchesella dallaii</name>
    <dbReference type="NCBI Taxonomy" id="48710"/>
    <lineage>
        <taxon>Eukaryota</taxon>
        <taxon>Metazoa</taxon>
        <taxon>Ecdysozoa</taxon>
        <taxon>Arthropoda</taxon>
        <taxon>Hexapoda</taxon>
        <taxon>Collembola</taxon>
        <taxon>Entomobryomorpha</taxon>
        <taxon>Entomobryoidea</taxon>
        <taxon>Orchesellidae</taxon>
        <taxon>Orchesellinae</taxon>
        <taxon>Orchesella</taxon>
    </lineage>
</organism>
<sequence length="407" mass="48215">MNKISAISGYYDDHSGRFLIRDRSKPDDYQFDQEKNIYRKKGLTDMKSTNGLRHNDYFYDENKRKWLPITKNSTHLINYVNGHRELLKGDRGSSGLIPDDFYYDGETGAMEQKDPKQHHDYYYDTHAKMFKKKEQSHGPGKANHYPQDYEFDHIQGTYRPRPARECRHIEPYDFYFNVSEGKFHRIDGNEWDNYAFDSDSNLYKLKHARGPSANGLGPEDYYWHEDERQWKLIITLKDPQVLEIHEPGNRKILKGERGKTDKVPDDWYYDAYDGSFFRKDLRKLENYWFDSVDGVWKKRGQPIGPGFLQLYPEHYYYDYDEGYWLPNTPGQILLSKKKRGEVKGLSDLTPYDFAFSDAEGEFHLRDKKNPRWYKYNPTTGVFHKEGQRGPAANGKRAKGIHSVRDLK</sequence>
<name>A0ABP1Q9D0_9HEXA</name>
<accession>A0ABP1Q9D0</accession>